<dbReference type="PROSITE" id="PS50021">
    <property type="entry name" value="CH"/>
    <property type="match status" value="3"/>
</dbReference>
<dbReference type="SUPFAM" id="SSF47576">
    <property type="entry name" value="Calponin-homology domain, CH-domain"/>
    <property type="match status" value="1"/>
</dbReference>
<dbReference type="InterPro" id="IPR001715">
    <property type="entry name" value="CH_dom"/>
</dbReference>
<name>A0ABQ5FDB5_9ASTR</name>
<dbReference type="Proteomes" id="UP001151760">
    <property type="component" value="Unassembled WGS sequence"/>
</dbReference>
<dbReference type="Pfam" id="PF00307">
    <property type="entry name" value="CH"/>
    <property type="match status" value="3"/>
</dbReference>
<keyword evidence="2" id="KW-0677">Repeat</keyword>
<feature type="compositionally biased region" description="Low complexity" evidence="4">
    <location>
        <begin position="447"/>
        <end position="456"/>
    </location>
</feature>
<dbReference type="Gene3D" id="1.10.418.10">
    <property type="entry name" value="Calponin-like domain"/>
    <property type="match status" value="3"/>
</dbReference>
<reference evidence="6" key="1">
    <citation type="journal article" date="2022" name="Int. J. Mol. Sci.">
        <title>Draft Genome of Tanacetum Coccineum: Genomic Comparison of Closely Related Tanacetum-Family Plants.</title>
        <authorList>
            <person name="Yamashiro T."/>
            <person name="Shiraishi A."/>
            <person name="Nakayama K."/>
            <person name="Satake H."/>
        </authorList>
    </citation>
    <scope>NUCLEOTIDE SEQUENCE</scope>
</reference>
<feature type="domain" description="Calponin-homology (CH)" evidence="5">
    <location>
        <begin position="282"/>
        <end position="390"/>
    </location>
</feature>
<dbReference type="PANTHER" id="PTHR19961">
    <property type="entry name" value="FIMBRIN/PLASTIN"/>
    <property type="match status" value="1"/>
</dbReference>
<evidence type="ECO:0000313" key="7">
    <source>
        <dbReference type="Proteomes" id="UP001151760"/>
    </source>
</evidence>
<dbReference type="CDD" id="cd21299">
    <property type="entry name" value="CH_AtFIM_like_rpt3"/>
    <property type="match status" value="1"/>
</dbReference>
<evidence type="ECO:0000256" key="4">
    <source>
        <dbReference type="SAM" id="MobiDB-lite"/>
    </source>
</evidence>
<dbReference type="SMART" id="SM00033">
    <property type="entry name" value="CH"/>
    <property type="match status" value="3"/>
</dbReference>
<keyword evidence="7" id="KW-1185">Reference proteome</keyword>
<reference evidence="6" key="2">
    <citation type="submission" date="2022-01" db="EMBL/GenBank/DDBJ databases">
        <authorList>
            <person name="Yamashiro T."/>
            <person name="Shiraishi A."/>
            <person name="Satake H."/>
            <person name="Nakayama K."/>
        </authorList>
    </citation>
    <scope>NUCLEOTIDE SEQUENCE</scope>
</reference>
<keyword evidence="3" id="KW-0009">Actin-binding</keyword>
<gene>
    <name evidence="6" type="ORF">Tco_1004949</name>
</gene>
<evidence type="ECO:0000259" key="5">
    <source>
        <dbReference type="PROSITE" id="PS50021"/>
    </source>
</evidence>
<feature type="domain" description="Calponin-homology (CH)" evidence="5">
    <location>
        <begin position="31"/>
        <end position="137"/>
    </location>
</feature>
<feature type="domain" description="Calponin-homology (CH)" evidence="5">
    <location>
        <begin position="160"/>
        <end position="266"/>
    </location>
</feature>
<feature type="compositionally biased region" description="Low complexity" evidence="4">
    <location>
        <begin position="399"/>
        <end position="415"/>
    </location>
</feature>
<comment type="caution">
    <text evidence="6">The sequence shown here is derived from an EMBL/GenBank/DDBJ whole genome shotgun (WGS) entry which is preliminary data.</text>
</comment>
<dbReference type="PANTHER" id="PTHR19961:SF62">
    <property type="entry name" value="FIMBRIN-1"/>
    <property type="match status" value="1"/>
</dbReference>
<organism evidence="6 7">
    <name type="scientific">Tanacetum coccineum</name>
    <dbReference type="NCBI Taxonomy" id="301880"/>
    <lineage>
        <taxon>Eukaryota</taxon>
        <taxon>Viridiplantae</taxon>
        <taxon>Streptophyta</taxon>
        <taxon>Embryophyta</taxon>
        <taxon>Tracheophyta</taxon>
        <taxon>Spermatophyta</taxon>
        <taxon>Magnoliopsida</taxon>
        <taxon>eudicotyledons</taxon>
        <taxon>Gunneridae</taxon>
        <taxon>Pentapetalae</taxon>
        <taxon>asterids</taxon>
        <taxon>campanulids</taxon>
        <taxon>Asterales</taxon>
        <taxon>Asteraceae</taxon>
        <taxon>Asteroideae</taxon>
        <taxon>Anthemideae</taxon>
        <taxon>Anthemidinae</taxon>
        <taxon>Tanacetum</taxon>
    </lineage>
</organism>
<dbReference type="InterPro" id="IPR039959">
    <property type="entry name" value="Fimbrin/Plastin"/>
</dbReference>
<sequence>MPSNQTLSETSIRKDAVSCPNTCLRRIFFSFFVCDSFKIRCSHVEVGDGDDISQEKDIIFSWNLADGEAYAYLLNVLAPEHCSPATLDTKDPAERANLVLEHAEKMDCKRYLAPKDIVEGSSNLNLAFVAQIFHQRNGLSTDSSKKISYAEMMTDDEQISRDERSFRLWINSLGISSYINNLFEDLKNGWTLLEAVDKVSPGSVNWKHATKPPIKMPFRKVENCNQVIKIGKQLKFSLVNVAGNDFVQGNKKLILAFLWQLMRFNMLQLLKNLRSRSSQGKEITDADILKWANKKVKNTGRLSQMDSFKDKSLSNGIFFLELLSAVEPRVVNWNLVTKGESEEEKKLNATYIISVARKIGCSLFLLPEDIMEVNQKMILMLTASIMYWSLQQSADDSESSPSSVAVTPEASPAPSVNGDEAVNGDEGSEISNGAEISNLSIDDGDAASDTTTVSSTHENNDAISQ</sequence>
<dbReference type="EMBL" id="BQNB010017285">
    <property type="protein sequence ID" value="GJT61416.1"/>
    <property type="molecule type" value="Genomic_DNA"/>
</dbReference>
<evidence type="ECO:0000313" key="6">
    <source>
        <dbReference type="EMBL" id="GJT61416.1"/>
    </source>
</evidence>
<dbReference type="InterPro" id="IPR036872">
    <property type="entry name" value="CH_dom_sf"/>
</dbReference>
<protein>
    <submittedName>
        <fullName evidence="6">Fimbrin-1</fullName>
    </submittedName>
</protein>
<comment type="subunit">
    <text evidence="1">Interacts with F-actin.</text>
</comment>
<proteinExistence type="predicted"/>
<evidence type="ECO:0000256" key="2">
    <source>
        <dbReference type="ARBA" id="ARBA00022737"/>
    </source>
</evidence>
<accession>A0ABQ5FDB5</accession>
<evidence type="ECO:0000256" key="3">
    <source>
        <dbReference type="ARBA" id="ARBA00023203"/>
    </source>
</evidence>
<feature type="region of interest" description="Disordered" evidence="4">
    <location>
        <begin position="397"/>
        <end position="465"/>
    </location>
</feature>
<evidence type="ECO:0000256" key="1">
    <source>
        <dbReference type="ARBA" id="ARBA00011385"/>
    </source>
</evidence>
<feature type="compositionally biased region" description="Polar residues" evidence="4">
    <location>
        <begin position="429"/>
        <end position="439"/>
    </location>
</feature>